<comment type="subunit">
    <text evidence="10">Forms a cyclic heterotetrameric complex composed of two molecules of XerC and two molecules of XerD.</text>
</comment>
<dbReference type="Gene3D" id="1.10.443.10">
    <property type="entry name" value="Intergrase catalytic core"/>
    <property type="match status" value="1"/>
</dbReference>
<evidence type="ECO:0000256" key="2">
    <source>
        <dbReference type="ARBA" id="ARBA00010450"/>
    </source>
</evidence>
<evidence type="ECO:0000256" key="7">
    <source>
        <dbReference type="ARBA" id="ARBA00023125"/>
    </source>
</evidence>
<keyword evidence="9 10" id="KW-0131">Cell cycle</keyword>
<comment type="subcellular location">
    <subcellularLocation>
        <location evidence="1 10">Cytoplasm</location>
    </subcellularLocation>
</comment>
<dbReference type="AlphaFoldDB" id="A0A1I3YA12"/>
<dbReference type="EMBL" id="FORX01000019">
    <property type="protein sequence ID" value="SFK28704.1"/>
    <property type="molecule type" value="Genomic_DNA"/>
</dbReference>
<dbReference type="InterPro" id="IPR023009">
    <property type="entry name" value="Tyrosine_recombinase_XerC/XerD"/>
</dbReference>
<comment type="similarity">
    <text evidence="10">Belongs to the 'phage' integrase family. XerC subfamily.</text>
</comment>
<evidence type="ECO:0000256" key="1">
    <source>
        <dbReference type="ARBA" id="ARBA00004496"/>
    </source>
</evidence>
<dbReference type="InterPro" id="IPR050090">
    <property type="entry name" value="Tyrosine_recombinase_XerCD"/>
</dbReference>
<dbReference type="SUPFAM" id="SSF56349">
    <property type="entry name" value="DNA breaking-rejoining enzymes"/>
    <property type="match status" value="1"/>
</dbReference>
<evidence type="ECO:0000256" key="8">
    <source>
        <dbReference type="ARBA" id="ARBA00023172"/>
    </source>
</evidence>
<dbReference type="InterPro" id="IPR044068">
    <property type="entry name" value="CB"/>
</dbReference>
<organism evidence="13 14">
    <name type="scientific">Desulfomicrobium apsheronum</name>
    <dbReference type="NCBI Taxonomy" id="52560"/>
    <lineage>
        <taxon>Bacteria</taxon>
        <taxon>Pseudomonadati</taxon>
        <taxon>Thermodesulfobacteriota</taxon>
        <taxon>Desulfovibrionia</taxon>
        <taxon>Desulfovibrionales</taxon>
        <taxon>Desulfomicrobiaceae</taxon>
        <taxon>Desulfomicrobium</taxon>
    </lineage>
</organism>
<dbReference type="InterPro" id="IPR011010">
    <property type="entry name" value="DNA_brk_join_enz"/>
</dbReference>
<dbReference type="GO" id="GO:0003677">
    <property type="term" value="F:DNA binding"/>
    <property type="evidence" value="ECO:0007669"/>
    <property type="project" value="UniProtKB-UniRule"/>
</dbReference>
<keyword evidence="3 10" id="KW-0963">Cytoplasm</keyword>
<dbReference type="InterPro" id="IPR004107">
    <property type="entry name" value="Integrase_SAM-like_N"/>
</dbReference>
<evidence type="ECO:0000313" key="14">
    <source>
        <dbReference type="Proteomes" id="UP000198635"/>
    </source>
</evidence>
<dbReference type="CDD" id="cd00798">
    <property type="entry name" value="INT_XerDC_C"/>
    <property type="match status" value="1"/>
</dbReference>
<keyword evidence="14" id="KW-1185">Reference proteome</keyword>
<dbReference type="InterPro" id="IPR002104">
    <property type="entry name" value="Integrase_catalytic"/>
</dbReference>
<dbReference type="Proteomes" id="UP000198635">
    <property type="component" value="Unassembled WGS sequence"/>
</dbReference>
<dbReference type="PANTHER" id="PTHR30349:SF81">
    <property type="entry name" value="TYROSINE RECOMBINASE XERC"/>
    <property type="match status" value="1"/>
</dbReference>
<dbReference type="PROSITE" id="PS51900">
    <property type="entry name" value="CB"/>
    <property type="match status" value="1"/>
</dbReference>
<dbReference type="GO" id="GO:0005737">
    <property type="term" value="C:cytoplasm"/>
    <property type="evidence" value="ECO:0007669"/>
    <property type="project" value="UniProtKB-SubCell"/>
</dbReference>
<dbReference type="GO" id="GO:0006313">
    <property type="term" value="P:DNA transposition"/>
    <property type="evidence" value="ECO:0007669"/>
    <property type="project" value="UniProtKB-UniRule"/>
</dbReference>
<feature type="active site" evidence="10">
    <location>
        <position position="199"/>
    </location>
</feature>
<protein>
    <recommendedName>
        <fullName evidence="10">Tyrosine recombinase XerC</fullName>
    </recommendedName>
</protein>
<dbReference type="PANTHER" id="PTHR30349">
    <property type="entry name" value="PHAGE INTEGRASE-RELATED"/>
    <property type="match status" value="1"/>
</dbReference>
<dbReference type="GO" id="GO:0051301">
    <property type="term" value="P:cell division"/>
    <property type="evidence" value="ECO:0007669"/>
    <property type="project" value="UniProtKB-KW"/>
</dbReference>
<dbReference type="Pfam" id="PF02899">
    <property type="entry name" value="Phage_int_SAM_1"/>
    <property type="match status" value="1"/>
</dbReference>
<evidence type="ECO:0000259" key="12">
    <source>
        <dbReference type="PROSITE" id="PS51900"/>
    </source>
</evidence>
<dbReference type="InterPro" id="IPR010998">
    <property type="entry name" value="Integrase_recombinase_N"/>
</dbReference>
<sequence>MRERRLVWALVEKATFFSLCRQGARCTLPGMHEEIDAYLQHLTVIRGLAEKTVEAYGSDLLFFREFLTDLGGSLDKIDEHTLFLYMVHLRRKGLKNTSMARNLSSLRGFFDFMVQERLLDSSPAALLDSPKLVRKLPEVLSREEITALLDRPVMNVRLGFRDRTMLELLYACGLRVSELVSLAIPDFDPQAGLLRVLGKGSKERYVPLHESAVSLLLSYLQHWRPLFGPKTDTIFLNRSGLGLSRQGVWKLLSRYALEAGINRPVSPHTLRHSFATHLLEGGADLRTLQILLGHSDIMATEIYTHVQSARMAALHRKFHPRS</sequence>
<proteinExistence type="inferred from homology"/>
<dbReference type="NCBIfam" id="NF001399">
    <property type="entry name" value="PRK00283.1"/>
    <property type="match status" value="1"/>
</dbReference>
<evidence type="ECO:0000256" key="6">
    <source>
        <dbReference type="ARBA" id="ARBA00022908"/>
    </source>
</evidence>
<gene>
    <name evidence="10" type="primary">xerC</name>
    <name evidence="13" type="ORF">SAMN04488082_11946</name>
</gene>
<dbReference type="Pfam" id="PF00589">
    <property type="entry name" value="Phage_integrase"/>
    <property type="match status" value="1"/>
</dbReference>
<dbReference type="STRING" id="52560.SAMN04488082_11946"/>
<comment type="similarity">
    <text evidence="2">Belongs to the 'phage' integrase family. XerD subfamily.</text>
</comment>
<evidence type="ECO:0000256" key="4">
    <source>
        <dbReference type="ARBA" id="ARBA00022618"/>
    </source>
</evidence>
<accession>A0A1I3YA12</accession>
<feature type="active site" evidence="10">
    <location>
        <position position="294"/>
    </location>
</feature>
<keyword evidence="8 10" id="KW-0233">DNA recombination</keyword>
<keyword evidence="6 10" id="KW-0229">DNA integration</keyword>
<keyword evidence="5 10" id="KW-0159">Chromosome partition</keyword>
<comment type="function">
    <text evidence="10">Site-specific tyrosine recombinase, which acts by catalyzing the cutting and rejoining of the recombining DNA molecules. The XerC-XerD complex is essential to convert dimers of the bacterial chromosome into monomers to permit their segregation at cell division. It also contributes to the segregational stability of plasmids.</text>
</comment>
<dbReference type="HAMAP" id="MF_01808">
    <property type="entry name" value="Recomb_XerC_XerD"/>
    <property type="match status" value="1"/>
</dbReference>
<dbReference type="InterPro" id="IPR013762">
    <property type="entry name" value="Integrase-like_cat_sf"/>
</dbReference>
<feature type="active site" description="O-(3'-phospho-DNA)-tyrosine intermediate" evidence="10">
    <location>
        <position position="303"/>
    </location>
</feature>
<feature type="domain" description="Tyr recombinase" evidence="11">
    <location>
        <begin position="135"/>
        <end position="316"/>
    </location>
</feature>
<evidence type="ECO:0000256" key="10">
    <source>
        <dbReference type="HAMAP-Rule" id="MF_01808"/>
    </source>
</evidence>
<keyword evidence="4 10" id="KW-0132">Cell division</keyword>
<evidence type="ECO:0000259" key="11">
    <source>
        <dbReference type="PROSITE" id="PS51898"/>
    </source>
</evidence>
<keyword evidence="7 10" id="KW-0238">DNA-binding</keyword>
<evidence type="ECO:0000256" key="9">
    <source>
        <dbReference type="ARBA" id="ARBA00023306"/>
    </source>
</evidence>
<dbReference type="InterPro" id="IPR011932">
    <property type="entry name" value="Recomb_XerD"/>
</dbReference>
<reference evidence="14" key="1">
    <citation type="submission" date="2016-10" db="EMBL/GenBank/DDBJ databases">
        <authorList>
            <person name="Varghese N."/>
            <person name="Submissions S."/>
        </authorList>
    </citation>
    <scope>NUCLEOTIDE SEQUENCE [LARGE SCALE GENOMIC DNA]</scope>
    <source>
        <strain evidence="14">DSM 5918</strain>
    </source>
</reference>
<feature type="domain" description="Core-binding (CB)" evidence="12">
    <location>
        <begin position="29"/>
        <end position="114"/>
    </location>
</feature>
<feature type="active site" evidence="10">
    <location>
        <position position="175"/>
    </location>
</feature>
<dbReference type="GO" id="GO:0009037">
    <property type="term" value="F:tyrosine-based site-specific recombinase activity"/>
    <property type="evidence" value="ECO:0007669"/>
    <property type="project" value="UniProtKB-UniRule"/>
</dbReference>
<evidence type="ECO:0000313" key="13">
    <source>
        <dbReference type="EMBL" id="SFK28704.1"/>
    </source>
</evidence>
<dbReference type="PROSITE" id="PS51898">
    <property type="entry name" value="TYR_RECOMBINASE"/>
    <property type="match status" value="1"/>
</dbReference>
<dbReference type="NCBIfam" id="TIGR02225">
    <property type="entry name" value="recomb_XerD"/>
    <property type="match status" value="1"/>
</dbReference>
<feature type="active site" evidence="10">
    <location>
        <position position="271"/>
    </location>
</feature>
<dbReference type="GO" id="GO:0007059">
    <property type="term" value="P:chromosome segregation"/>
    <property type="evidence" value="ECO:0007669"/>
    <property type="project" value="UniProtKB-UniRule"/>
</dbReference>
<evidence type="ECO:0000256" key="3">
    <source>
        <dbReference type="ARBA" id="ARBA00022490"/>
    </source>
</evidence>
<feature type="active site" evidence="10">
    <location>
        <position position="268"/>
    </location>
</feature>
<evidence type="ECO:0000256" key="5">
    <source>
        <dbReference type="ARBA" id="ARBA00022829"/>
    </source>
</evidence>
<name>A0A1I3YA12_9BACT</name>
<dbReference type="Gene3D" id="1.10.150.130">
    <property type="match status" value="1"/>
</dbReference>